<protein>
    <submittedName>
        <fullName evidence="1">Uncharacterized protein</fullName>
    </submittedName>
</protein>
<accession>A0ABD2ZGN6</accession>
<gene>
    <name evidence="1" type="ORF">ACH5RR_021211</name>
</gene>
<keyword evidence="2" id="KW-1185">Reference proteome</keyword>
<dbReference type="Proteomes" id="UP001630127">
    <property type="component" value="Unassembled WGS sequence"/>
</dbReference>
<dbReference type="EMBL" id="JBJUIK010000009">
    <property type="protein sequence ID" value="KAL3518622.1"/>
    <property type="molecule type" value="Genomic_DNA"/>
</dbReference>
<sequence>MHPVGSSKELVVIGREKQTHKRGVVAKNYEAIPPLVVHLPATAPLLNLSLKGSVLHVTRVAALLVVASDNRIAFTAATVSNSQGYEAVLHEIRMDSTVPIDVIGTAHANEKESPLL</sequence>
<name>A0ABD2ZGN6_9GENT</name>
<reference evidence="1 2" key="1">
    <citation type="submission" date="2024-11" db="EMBL/GenBank/DDBJ databases">
        <title>A near-complete genome assembly of Cinchona calisaya.</title>
        <authorList>
            <person name="Lian D.C."/>
            <person name="Zhao X.W."/>
            <person name="Wei L."/>
        </authorList>
    </citation>
    <scope>NUCLEOTIDE SEQUENCE [LARGE SCALE GENOMIC DNA]</scope>
    <source>
        <tissue evidence="1">Nenye</tissue>
    </source>
</reference>
<evidence type="ECO:0000313" key="2">
    <source>
        <dbReference type="Proteomes" id="UP001630127"/>
    </source>
</evidence>
<proteinExistence type="predicted"/>
<dbReference type="AlphaFoldDB" id="A0ABD2ZGN6"/>
<comment type="caution">
    <text evidence="1">The sequence shown here is derived from an EMBL/GenBank/DDBJ whole genome shotgun (WGS) entry which is preliminary data.</text>
</comment>
<evidence type="ECO:0000313" key="1">
    <source>
        <dbReference type="EMBL" id="KAL3518622.1"/>
    </source>
</evidence>
<organism evidence="1 2">
    <name type="scientific">Cinchona calisaya</name>
    <dbReference type="NCBI Taxonomy" id="153742"/>
    <lineage>
        <taxon>Eukaryota</taxon>
        <taxon>Viridiplantae</taxon>
        <taxon>Streptophyta</taxon>
        <taxon>Embryophyta</taxon>
        <taxon>Tracheophyta</taxon>
        <taxon>Spermatophyta</taxon>
        <taxon>Magnoliopsida</taxon>
        <taxon>eudicotyledons</taxon>
        <taxon>Gunneridae</taxon>
        <taxon>Pentapetalae</taxon>
        <taxon>asterids</taxon>
        <taxon>lamiids</taxon>
        <taxon>Gentianales</taxon>
        <taxon>Rubiaceae</taxon>
        <taxon>Cinchonoideae</taxon>
        <taxon>Cinchoneae</taxon>
        <taxon>Cinchona</taxon>
    </lineage>
</organism>